<dbReference type="OrthoDB" id="406505at2759"/>
<proteinExistence type="predicted"/>
<dbReference type="PANTHER" id="PTHR31836">
    <property type="match status" value="1"/>
</dbReference>
<dbReference type="InterPro" id="IPR007117">
    <property type="entry name" value="Expansin_CBD"/>
</dbReference>
<organism evidence="3 4">
    <name type="scientific">Microthyrium microscopicum</name>
    <dbReference type="NCBI Taxonomy" id="703497"/>
    <lineage>
        <taxon>Eukaryota</taxon>
        <taxon>Fungi</taxon>
        <taxon>Dikarya</taxon>
        <taxon>Ascomycota</taxon>
        <taxon>Pezizomycotina</taxon>
        <taxon>Dothideomycetes</taxon>
        <taxon>Dothideomycetes incertae sedis</taxon>
        <taxon>Microthyriales</taxon>
        <taxon>Microthyriaceae</taxon>
        <taxon>Microthyrium</taxon>
    </lineage>
</organism>
<name>A0A6A6U9P1_9PEZI</name>
<dbReference type="InterPro" id="IPR036749">
    <property type="entry name" value="Expansin_CBD_sf"/>
</dbReference>
<keyword evidence="4" id="KW-1185">Reference proteome</keyword>
<dbReference type="InterPro" id="IPR051477">
    <property type="entry name" value="Expansin_CellWall"/>
</dbReference>
<dbReference type="InterPro" id="IPR036908">
    <property type="entry name" value="RlpA-like_sf"/>
</dbReference>
<dbReference type="EMBL" id="MU004235">
    <property type="protein sequence ID" value="KAF2668902.1"/>
    <property type="molecule type" value="Genomic_DNA"/>
</dbReference>
<dbReference type="Proteomes" id="UP000799302">
    <property type="component" value="Unassembled WGS sequence"/>
</dbReference>
<sequence length="137" mass="15210">MVVDQCPECKTHQLDLFKNAFAELGNPNASILDISWEVVECGISTPIRLRTKEGASKHWFSMQVLNANRPIQALEISTNEGSSWTQTKRQPHNYFQLSSGTGADKVSIRLKCANQKQIVVHNVKVNGGLETIANDNC</sequence>
<dbReference type="PANTHER" id="PTHR31836:SF21">
    <property type="entry name" value="EXPANSIN-LIKE PROTEIN 7"/>
    <property type="match status" value="1"/>
</dbReference>
<evidence type="ECO:0000256" key="1">
    <source>
        <dbReference type="ARBA" id="ARBA00022729"/>
    </source>
</evidence>
<dbReference type="Gene3D" id="2.40.40.10">
    <property type="entry name" value="RlpA-like domain"/>
    <property type="match status" value="1"/>
</dbReference>
<dbReference type="Pfam" id="PF01357">
    <property type="entry name" value="Expansin_C"/>
    <property type="match status" value="1"/>
</dbReference>
<dbReference type="NCBIfam" id="NF041144">
    <property type="entry name" value="expansin_EXLX1"/>
    <property type="match status" value="1"/>
</dbReference>
<dbReference type="AlphaFoldDB" id="A0A6A6U9P1"/>
<evidence type="ECO:0000259" key="2">
    <source>
        <dbReference type="Pfam" id="PF01357"/>
    </source>
</evidence>
<dbReference type="InterPro" id="IPR049818">
    <property type="entry name" value="Expansin_EXLX1-like"/>
</dbReference>
<dbReference type="CDD" id="cd22271">
    <property type="entry name" value="DPBB_EXP_N-like"/>
    <property type="match status" value="1"/>
</dbReference>
<evidence type="ECO:0000313" key="4">
    <source>
        <dbReference type="Proteomes" id="UP000799302"/>
    </source>
</evidence>
<protein>
    <recommendedName>
        <fullName evidence="2">Expansin-like CBD domain-containing protein</fullName>
    </recommendedName>
</protein>
<feature type="domain" description="Expansin-like CBD" evidence="2">
    <location>
        <begin position="47"/>
        <end position="123"/>
    </location>
</feature>
<accession>A0A6A6U9P1</accession>
<gene>
    <name evidence="3" type="ORF">BT63DRAFT_413390</name>
</gene>
<reference evidence="3" key="1">
    <citation type="journal article" date="2020" name="Stud. Mycol.">
        <title>101 Dothideomycetes genomes: a test case for predicting lifestyles and emergence of pathogens.</title>
        <authorList>
            <person name="Haridas S."/>
            <person name="Albert R."/>
            <person name="Binder M."/>
            <person name="Bloem J."/>
            <person name="Labutti K."/>
            <person name="Salamov A."/>
            <person name="Andreopoulos B."/>
            <person name="Baker S."/>
            <person name="Barry K."/>
            <person name="Bills G."/>
            <person name="Bluhm B."/>
            <person name="Cannon C."/>
            <person name="Castanera R."/>
            <person name="Culley D."/>
            <person name="Daum C."/>
            <person name="Ezra D."/>
            <person name="Gonzalez J."/>
            <person name="Henrissat B."/>
            <person name="Kuo A."/>
            <person name="Liang C."/>
            <person name="Lipzen A."/>
            <person name="Lutzoni F."/>
            <person name="Magnuson J."/>
            <person name="Mondo S."/>
            <person name="Nolan M."/>
            <person name="Ohm R."/>
            <person name="Pangilinan J."/>
            <person name="Park H.-J."/>
            <person name="Ramirez L."/>
            <person name="Alfaro M."/>
            <person name="Sun H."/>
            <person name="Tritt A."/>
            <person name="Yoshinaga Y."/>
            <person name="Zwiers L.-H."/>
            <person name="Turgeon B."/>
            <person name="Goodwin S."/>
            <person name="Spatafora J."/>
            <person name="Crous P."/>
            <person name="Grigoriev I."/>
        </authorList>
    </citation>
    <scope>NUCLEOTIDE SEQUENCE</scope>
    <source>
        <strain evidence="3">CBS 115976</strain>
    </source>
</reference>
<evidence type="ECO:0000313" key="3">
    <source>
        <dbReference type="EMBL" id="KAF2668902.1"/>
    </source>
</evidence>
<dbReference type="SUPFAM" id="SSF49590">
    <property type="entry name" value="PHL pollen allergen"/>
    <property type="match status" value="1"/>
</dbReference>
<dbReference type="SUPFAM" id="SSF50685">
    <property type="entry name" value="Barwin-like endoglucanases"/>
    <property type="match status" value="1"/>
</dbReference>
<keyword evidence="1" id="KW-0732">Signal</keyword>
<dbReference type="Gene3D" id="2.60.40.760">
    <property type="entry name" value="Expansin, cellulose-binding-like domain"/>
    <property type="match status" value="1"/>
</dbReference>